<dbReference type="GO" id="GO:0016301">
    <property type="term" value="F:kinase activity"/>
    <property type="evidence" value="ECO:0007669"/>
    <property type="project" value="UniProtKB-KW"/>
</dbReference>
<dbReference type="EMBL" id="SMKX01000149">
    <property type="protein sequence ID" value="TDD47581.1"/>
    <property type="molecule type" value="Genomic_DNA"/>
</dbReference>
<dbReference type="Proteomes" id="UP000295124">
    <property type="component" value="Unassembled WGS sequence"/>
</dbReference>
<evidence type="ECO:0000313" key="4">
    <source>
        <dbReference type="EMBL" id="TDD47581.1"/>
    </source>
</evidence>
<dbReference type="Pfam" id="PF00294">
    <property type="entry name" value="PfkB"/>
    <property type="match status" value="1"/>
</dbReference>
<dbReference type="PANTHER" id="PTHR10584:SF166">
    <property type="entry name" value="RIBOKINASE"/>
    <property type="match status" value="1"/>
</dbReference>
<organism evidence="4 5">
    <name type="scientific">Kribbella antibiotica</name>
    <dbReference type="NCBI Taxonomy" id="190195"/>
    <lineage>
        <taxon>Bacteria</taxon>
        <taxon>Bacillati</taxon>
        <taxon>Actinomycetota</taxon>
        <taxon>Actinomycetes</taxon>
        <taxon>Propionibacteriales</taxon>
        <taxon>Kribbellaceae</taxon>
        <taxon>Kribbella</taxon>
    </lineage>
</organism>
<keyword evidence="2 4" id="KW-0418">Kinase</keyword>
<proteinExistence type="predicted"/>
<evidence type="ECO:0000256" key="1">
    <source>
        <dbReference type="ARBA" id="ARBA00022679"/>
    </source>
</evidence>
<evidence type="ECO:0000256" key="2">
    <source>
        <dbReference type="ARBA" id="ARBA00022777"/>
    </source>
</evidence>
<gene>
    <name evidence="4" type="ORF">E1263_34350</name>
</gene>
<dbReference type="AlphaFoldDB" id="A0A4R4YQX2"/>
<protein>
    <submittedName>
        <fullName evidence="4">Carbohydrate kinase family protein</fullName>
    </submittedName>
</protein>
<dbReference type="OrthoDB" id="9808601at2"/>
<feature type="domain" description="Carbohydrate kinase PfkB" evidence="3">
    <location>
        <begin position="7"/>
        <end position="285"/>
    </location>
</feature>
<evidence type="ECO:0000313" key="5">
    <source>
        <dbReference type="Proteomes" id="UP000295124"/>
    </source>
</evidence>
<dbReference type="InterPro" id="IPR029056">
    <property type="entry name" value="Ribokinase-like"/>
</dbReference>
<accession>A0A4R4YQX2</accession>
<evidence type="ECO:0000259" key="3">
    <source>
        <dbReference type="Pfam" id="PF00294"/>
    </source>
</evidence>
<keyword evidence="5" id="KW-1185">Reference proteome</keyword>
<comment type="caution">
    <text evidence="4">The sequence shown here is derived from an EMBL/GenBank/DDBJ whole genome shotgun (WGS) entry which is preliminary data.</text>
</comment>
<sequence>MTGGVDVLVVGGAGVDTIVRVPGLTLGARETVWVEPIEMYVGHTGHGVALGCHLLGMQAGLADVIGEDDEGFRIRQLYWELEMPLYFVEHPAGTRRSVNLVTPDGERRSFYDGRHPAGLRVDPDLWRPGMAEARHVHVSIMDFARHALPDALAAGRTISTDLHCWDGKDDYHRDFAKSADIVFVSARALPDDTVNWIFKHGRAQAVVVLAGAAGSYLHLQGQPPRHIPALKIPERPVVDTNGAGDAYVAAFLARWLDGVGWYDAALAGTIAGAWACGSAGTHTDLITAEELAARSAVSARNEETG</sequence>
<dbReference type="PROSITE" id="PS00584">
    <property type="entry name" value="PFKB_KINASES_2"/>
    <property type="match status" value="1"/>
</dbReference>
<dbReference type="SUPFAM" id="SSF53613">
    <property type="entry name" value="Ribokinase-like"/>
    <property type="match status" value="1"/>
</dbReference>
<dbReference type="Gene3D" id="3.40.1190.20">
    <property type="match status" value="1"/>
</dbReference>
<dbReference type="InterPro" id="IPR002173">
    <property type="entry name" value="Carboh/pur_kinase_PfkB_CS"/>
</dbReference>
<name>A0A4R4YQX2_9ACTN</name>
<dbReference type="InterPro" id="IPR011611">
    <property type="entry name" value="PfkB_dom"/>
</dbReference>
<reference evidence="4 5" key="1">
    <citation type="submission" date="2019-03" db="EMBL/GenBank/DDBJ databases">
        <title>Draft genome sequences of novel Actinobacteria.</title>
        <authorList>
            <person name="Sahin N."/>
            <person name="Ay H."/>
            <person name="Saygin H."/>
        </authorList>
    </citation>
    <scope>NUCLEOTIDE SEQUENCE [LARGE SCALE GENOMIC DNA]</scope>
    <source>
        <strain evidence="4 5">JCM 13523</strain>
    </source>
</reference>
<dbReference type="PANTHER" id="PTHR10584">
    <property type="entry name" value="SUGAR KINASE"/>
    <property type="match status" value="1"/>
</dbReference>
<keyword evidence="1" id="KW-0808">Transferase</keyword>